<dbReference type="EMBL" id="RPHB01000007">
    <property type="protein sequence ID" value="MBW3469285.1"/>
    <property type="molecule type" value="Genomic_DNA"/>
</dbReference>
<dbReference type="PANTHER" id="PTHR39419">
    <property type="entry name" value="SLL0814 PROTEIN"/>
    <property type="match status" value="1"/>
</dbReference>
<keyword evidence="1" id="KW-1133">Transmembrane helix</keyword>
<feature type="transmembrane region" description="Helical" evidence="1">
    <location>
        <begin position="73"/>
        <end position="97"/>
    </location>
</feature>
<dbReference type="RefSeq" id="WP_219292048.1">
    <property type="nucleotide sequence ID" value="NZ_RPHB01000007.1"/>
</dbReference>
<dbReference type="PANTHER" id="PTHR39419:SF1">
    <property type="entry name" value="SLL0814 PROTEIN"/>
    <property type="match status" value="1"/>
</dbReference>
<name>A0A951MG15_9BACT</name>
<sequence>MSQPTLAKKNTGLSAILNNKLSLFQAIISIFYLVGVFGMAFPLTRPYFQLLTPFHLLLNFGILLYFRRGWNMAFMMFLLIGFIIGYGSEVLGVHTGFPFGNYWYGEALGFQLFEVPLMIGVNWLILVYCTGNLLAHKIDNDWLASALAALMMMAIDVIIEPVAVQLDFWSWQGDVIPLSNFIGWLAVAFLIQVFYRKLNFHKENAISWYLLFNLIAFFAVLNLIL</sequence>
<evidence type="ECO:0000313" key="2">
    <source>
        <dbReference type="EMBL" id="MBW3469285.1"/>
    </source>
</evidence>
<keyword evidence="1" id="KW-0812">Transmembrane</keyword>
<reference evidence="2 3" key="1">
    <citation type="journal article" date="2020" name="Syst. Appl. Microbiol.">
        <title>Arthrospiribacter ruber gen. nov., sp. nov., a novel bacterium isolated from Arthrospira cultures.</title>
        <authorList>
            <person name="Waleron M."/>
            <person name="Misztak A."/>
            <person name="Waleron M.M."/>
            <person name="Furmaniak M."/>
            <person name="Mrozik A."/>
            <person name="Waleron K."/>
        </authorList>
    </citation>
    <scope>NUCLEOTIDE SEQUENCE [LARGE SCALE GENOMIC DNA]</scope>
    <source>
        <strain evidence="2 3">DPMB0001</strain>
    </source>
</reference>
<keyword evidence="3" id="KW-1185">Reference proteome</keyword>
<dbReference type="Proteomes" id="UP000727490">
    <property type="component" value="Unassembled WGS sequence"/>
</dbReference>
<feature type="transmembrane region" description="Helical" evidence="1">
    <location>
        <begin position="21"/>
        <end position="41"/>
    </location>
</feature>
<comment type="caution">
    <text evidence="2">The sequence shown here is derived from an EMBL/GenBank/DDBJ whole genome shotgun (WGS) entry which is preliminary data.</text>
</comment>
<proteinExistence type="predicted"/>
<feature type="transmembrane region" description="Helical" evidence="1">
    <location>
        <begin position="175"/>
        <end position="194"/>
    </location>
</feature>
<evidence type="ECO:0000256" key="1">
    <source>
        <dbReference type="SAM" id="Phobius"/>
    </source>
</evidence>
<evidence type="ECO:0000313" key="3">
    <source>
        <dbReference type="Proteomes" id="UP000727490"/>
    </source>
</evidence>
<accession>A0A951MG15</accession>
<protein>
    <submittedName>
        <fullName evidence="2">Carotenoid biosynthesis protein</fullName>
    </submittedName>
</protein>
<dbReference type="AlphaFoldDB" id="A0A951MG15"/>
<organism evidence="2 3">
    <name type="scientific">Arthrospiribacter ruber</name>
    <dbReference type="NCBI Taxonomy" id="2487934"/>
    <lineage>
        <taxon>Bacteria</taxon>
        <taxon>Pseudomonadati</taxon>
        <taxon>Bacteroidota</taxon>
        <taxon>Cytophagia</taxon>
        <taxon>Cytophagales</taxon>
        <taxon>Cyclobacteriaceae</taxon>
        <taxon>Arthrospiribacter</taxon>
    </lineage>
</organism>
<keyword evidence="1" id="KW-0472">Membrane</keyword>
<feature type="transmembrane region" description="Helical" evidence="1">
    <location>
        <begin position="206"/>
        <end position="224"/>
    </location>
</feature>
<feature type="transmembrane region" description="Helical" evidence="1">
    <location>
        <begin position="142"/>
        <end position="163"/>
    </location>
</feature>
<gene>
    <name evidence="2" type="ORF">EGN73_15915</name>
</gene>
<dbReference type="InterPro" id="IPR007354">
    <property type="entry name" value="CruF-like"/>
</dbReference>
<dbReference type="Pfam" id="PF04240">
    <property type="entry name" value="Caroten_synth"/>
    <property type="match status" value="1"/>
</dbReference>
<feature type="transmembrane region" description="Helical" evidence="1">
    <location>
        <begin position="117"/>
        <end position="135"/>
    </location>
</feature>
<feature type="transmembrane region" description="Helical" evidence="1">
    <location>
        <begin position="47"/>
        <end position="66"/>
    </location>
</feature>